<proteinExistence type="predicted"/>
<dbReference type="InterPro" id="IPR016187">
    <property type="entry name" value="CTDL_fold"/>
</dbReference>
<feature type="chain" id="PRO_5034753833" description="C-type lectin domain-containing protein" evidence="7">
    <location>
        <begin position="24"/>
        <end position="235"/>
    </location>
</feature>
<dbReference type="SMART" id="SM00034">
    <property type="entry name" value="CLECT"/>
    <property type="match status" value="1"/>
</dbReference>
<dbReference type="PANTHER" id="PTHR22799:SF1">
    <property type="entry name" value="C-TYPE LECTIN DOMAIN FAMILY 11 MEMBER A"/>
    <property type="match status" value="1"/>
</dbReference>
<dbReference type="Gene3D" id="3.10.100.10">
    <property type="entry name" value="Mannose-Binding Protein A, subunit A"/>
    <property type="match status" value="1"/>
</dbReference>
<dbReference type="SUPFAM" id="SSF56436">
    <property type="entry name" value="C-type lectin-like"/>
    <property type="match status" value="1"/>
</dbReference>
<comment type="subcellular location">
    <subcellularLocation>
        <location evidence="1">Secreted</location>
    </subcellularLocation>
</comment>
<dbReference type="Pfam" id="PF00059">
    <property type="entry name" value="Lectin_C"/>
    <property type="match status" value="1"/>
</dbReference>
<dbReference type="OMA" id="VRKHNTY"/>
<evidence type="ECO:0000256" key="1">
    <source>
        <dbReference type="ARBA" id="ARBA00004613"/>
    </source>
</evidence>
<keyword evidence="4" id="KW-0430">Lectin</keyword>
<evidence type="ECO:0000256" key="6">
    <source>
        <dbReference type="SAM" id="MobiDB-lite"/>
    </source>
</evidence>
<dbReference type="InterPro" id="IPR051663">
    <property type="entry name" value="CLec_Tetranectin-domain"/>
</dbReference>
<feature type="region of interest" description="Disordered" evidence="6">
    <location>
        <begin position="38"/>
        <end position="96"/>
    </location>
</feature>
<keyword evidence="3 7" id="KW-0732">Signal</keyword>
<dbReference type="PROSITE" id="PS50041">
    <property type="entry name" value="C_TYPE_LECTIN_2"/>
    <property type="match status" value="1"/>
</dbReference>
<feature type="domain" description="C-type lectin" evidence="8">
    <location>
        <begin position="135"/>
        <end position="234"/>
    </location>
</feature>
<evidence type="ECO:0000313" key="9">
    <source>
        <dbReference type="Ensembl" id="ENSSMRP00000010915.1"/>
    </source>
</evidence>
<feature type="compositionally biased region" description="Pro residues" evidence="6">
    <location>
        <begin position="57"/>
        <end position="66"/>
    </location>
</feature>
<dbReference type="PANTHER" id="PTHR22799">
    <property type="entry name" value="TETRANECTIN-RELATED"/>
    <property type="match status" value="1"/>
</dbReference>
<evidence type="ECO:0000256" key="2">
    <source>
        <dbReference type="ARBA" id="ARBA00022525"/>
    </source>
</evidence>
<evidence type="ECO:0000256" key="4">
    <source>
        <dbReference type="ARBA" id="ARBA00022734"/>
    </source>
</evidence>
<dbReference type="InterPro" id="IPR001304">
    <property type="entry name" value="C-type_lectin-like"/>
</dbReference>
<dbReference type="GO" id="GO:0001503">
    <property type="term" value="P:ossification"/>
    <property type="evidence" value="ECO:0007669"/>
    <property type="project" value="TreeGrafter"/>
</dbReference>
<organism evidence="9 10">
    <name type="scientific">Salvator merianae</name>
    <name type="common">Argentine black and white tegu</name>
    <name type="synonym">Tupinambis merianae</name>
    <dbReference type="NCBI Taxonomy" id="96440"/>
    <lineage>
        <taxon>Eukaryota</taxon>
        <taxon>Metazoa</taxon>
        <taxon>Chordata</taxon>
        <taxon>Craniata</taxon>
        <taxon>Vertebrata</taxon>
        <taxon>Euteleostomi</taxon>
        <taxon>Lepidosauria</taxon>
        <taxon>Squamata</taxon>
        <taxon>Bifurcata</taxon>
        <taxon>Unidentata</taxon>
        <taxon>Episquamata</taxon>
        <taxon>Laterata</taxon>
        <taxon>Teiioidea</taxon>
        <taxon>Teiidae</taxon>
        <taxon>Salvator</taxon>
    </lineage>
</organism>
<keyword evidence="2" id="KW-0964">Secreted</keyword>
<reference evidence="9" key="2">
    <citation type="submission" date="2025-09" db="UniProtKB">
        <authorList>
            <consortium name="Ensembl"/>
        </authorList>
    </citation>
    <scope>IDENTIFICATION</scope>
</reference>
<evidence type="ECO:0000256" key="3">
    <source>
        <dbReference type="ARBA" id="ARBA00022729"/>
    </source>
</evidence>
<dbReference type="GeneTree" id="ENSGT00940000156653"/>
<evidence type="ECO:0000256" key="5">
    <source>
        <dbReference type="ARBA" id="ARBA00023157"/>
    </source>
</evidence>
<dbReference type="Proteomes" id="UP000694421">
    <property type="component" value="Unplaced"/>
</dbReference>
<dbReference type="PROSITE" id="PS00615">
    <property type="entry name" value="C_TYPE_LECTIN_1"/>
    <property type="match status" value="1"/>
</dbReference>
<sequence>GWSLSQLFHVAILVSILYVPCLGQDKCMGAPGIPGIPGTAGLPGRDGRDGVKGDPGSPGPMGPPNGQPGAPGREGPRGPQGPRGEPGLKGERGEPGPEGKKEFFFLLFLSVLALKGLVYKVGHKIFATDTKLVDFETSLKTCQNVGGYIATPLNKEENDAVQGIAMEGNQYTYLGIMQNSSTGTFEYLDGTTVNYTNWSRNEPNGNGKENCVEMYTNGKWNDKRCNENRLTICEF</sequence>
<dbReference type="GO" id="GO:0008083">
    <property type="term" value="F:growth factor activity"/>
    <property type="evidence" value="ECO:0007669"/>
    <property type="project" value="TreeGrafter"/>
</dbReference>
<dbReference type="AlphaFoldDB" id="A0A8D0BWM7"/>
<evidence type="ECO:0000256" key="7">
    <source>
        <dbReference type="SAM" id="SignalP"/>
    </source>
</evidence>
<keyword evidence="10" id="KW-1185">Reference proteome</keyword>
<feature type="compositionally biased region" description="Basic and acidic residues" evidence="6">
    <location>
        <begin position="86"/>
        <end position="96"/>
    </location>
</feature>
<evidence type="ECO:0000313" key="10">
    <source>
        <dbReference type="Proteomes" id="UP000694421"/>
    </source>
</evidence>
<feature type="signal peptide" evidence="7">
    <location>
        <begin position="1"/>
        <end position="23"/>
    </location>
</feature>
<dbReference type="InterPro" id="IPR018378">
    <property type="entry name" value="C-type_lectin_CS"/>
</dbReference>
<dbReference type="InterPro" id="IPR016186">
    <property type="entry name" value="C-type_lectin-like/link_sf"/>
</dbReference>
<evidence type="ECO:0000259" key="8">
    <source>
        <dbReference type="PROSITE" id="PS50041"/>
    </source>
</evidence>
<protein>
    <recommendedName>
        <fullName evidence="8">C-type lectin domain-containing protein</fullName>
    </recommendedName>
</protein>
<dbReference type="Ensembl" id="ENSSMRT00000012720.1">
    <property type="protein sequence ID" value="ENSSMRP00000010915.1"/>
    <property type="gene ID" value="ENSSMRG00000008611.1"/>
</dbReference>
<accession>A0A8D0BWM7</accession>
<dbReference type="GO" id="GO:0030246">
    <property type="term" value="F:carbohydrate binding"/>
    <property type="evidence" value="ECO:0007669"/>
    <property type="project" value="UniProtKB-KW"/>
</dbReference>
<name>A0A8D0BWM7_SALMN</name>
<dbReference type="GO" id="GO:0005615">
    <property type="term" value="C:extracellular space"/>
    <property type="evidence" value="ECO:0007669"/>
    <property type="project" value="TreeGrafter"/>
</dbReference>
<reference evidence="9" key="1">
    <citation type="submission" date="2025-08" db="UniProtKB">
        <authorList>
            <consortium name="Ensembl"/>
        </authorList>
    </citation>
    <scope>IDENTIFICATION</scope>
</reference>
<keyword evidence="5" id="KW-1015">Disulfide bond</keyword>